<dbReference type="GO" id="GO:0003677">
    <property type="term" value="F:DNA binding"/>
    <property type="evidence" value="ECO:0007669"/>
    <property type="project" value="UniProtKB-KW"/>
</dbReference>
<dbReference type="InterPro" id="IPR019756">
    <property type="entry name" value="Pept_S26A_signal_pept_1_Ser-AS"/>
</dbReference>
<keyword evidence="3" id="KW-0805">Transcription regulation</keyword>
<evidence type="ECO:0000256" key="5">
    <source>
        <dbReference type="ARBA" id="ARBA00023163"/>
    </source>
</evidence>
<keyword evidence="8" id="KW-1185">Reference proteome</keyword>
<evidence type="ECO:0000259" key="6">
    <source>
        <dbReference type="PROSITE" id="PS50943"/>
    </source>
</evidence>
<dbReference type="CDD" id="cd06529">
    <property type="entry name" value="S24_LexA-like"/>
    <property type="match status" value="1"/>
</dbReference>
<dbReference type="PROSITE" id="PS00501">
    <property type="entry name" value="SPASE_I_1"/>
    <property type="match status" value="1"/>
</dbReference>
<keyword evidence="5" id="KW-0804">Transcription</keyword>
<dbReference type="InterPro" id="IPR010982">
    <property type="entry name" value="Lambda_DNA-bd_dom_sf"/>
</dbReference>
<dbReference type="GO" id="GO:0004252">
    <property type="term" value="F:serine-type endopeptidase activity"/>
    <property type="evidence" value="ECO:0007669"/>
    <property type="project" value="InterPro"/>
</dbReference>
<dbReference type="CDD" id="cd00093">
    <property type="entry name" value="HTH_XRE"/>
    <property type="match status" value="1"/>
</dbReference>
<keyword evidence="2" id="KW-0378">Hydrolase</keyword>
<dbReference type="RefSeq" id="WP_052699845.1">
    <property type="nucleotide sequence ID" value="NZ_CP010803.1"/>
</dbReference>
<dbReference type="GO" id="GO:0006508">
    <property type="term" value="P:proteolysis"/>
    <property type="evidence" value="ECO:0007669"/>
    <property type="project" value="UniProtKB-KW"/>
</dbReference>
<dbReference type="AlphaFoldDB" id="A0A0D5LQW9"/>
<keyword evidence="4" id="KW-0238">DNA-binding</keyword>
<dbReference type="OrthoDB" id="528805at2"/>
<sequence length="226" mass="25321">MARQEIFKTELGRRLREIRTAIGDQQRDEFSNVLGIHSRSVANYERGDNQPNSDVLLAYREKFGVNVHWILTGEGQMFDGGATPKSEKTLITLPYFAAEAAAGFGRIALEELPEGAIAFDRAFLRNQGGSPENCFVMTARGDSMQPTLPDGSLLIVDKSQNEDIAHGCIYVFRFGEVLLVKRARWRIDGKLELVSDNTVYPTETLDRTHAHELSVLGRVIYFCRAP</sequence>
<evidence type="ECO:0000256" key="3">
    <source>
        <dbReference type="ARBA" id="ARBA00023015"/>
    </source>
</evidence>
<dbReference type="InterPro" id="IPR001387">
    <property type="entry name" value="Cro/C1-type_HTH"/>
</dbReference>
<accession>A0A0D5LQW9</accession>
<dbReference type="EMBL" id="CP010803">
    <property type="protein sequence ID" value="AJY46506.1"/>
    <property type="molecule type" value="Genomic_DNA"/>
</dbReference>
<dbReference type="Pfam" id="PF00717">
    <property type="entry name" value="Peptidase_S24"/>
    <property type="match status" value="1"/>
</dbReference>
<keyword evidence="1" id="KW-0645">Protease</keyword>
<feature type="domain" description="HTH cro/C1-type" evidence="6">
    <location>
        <begin position="29"/>
        <end position="70"/>
    </location>
</feature>
<gene>
    <name evidence="7" type="ORF">TM49_13780</name>
</gene>
<dbReference type="HOGENOM" id="CLU_066192_1_4_5"/>
<dbReference type="SUPFAM" id="SSF47413">
    <property type="entry name" value="lambda repressor-like DNA-binding domains"/>
    <property type="match status" value="1"/>
</dbReference>
<dbReference type="Gene3D" id="2.10.109.10">
    <property type="entry name" value="Umud Fragment, subunit A"/>
    <property type="match status" value="1"/>
</dbReference>
<dbReference type="PANTHER" id="PTHR40661">
    <property type="match status" value="1"/>
</dbReference>
<dbReference type="PROSITE" id="PS50943">
    <property type="entry name" value="HTH_CROC1"/>
    <property type="match status" value="1"/>
</dbReference>
<dbReference type="PATRIC" id="fig|1486262.3.peg.2845"/>
<dbReference type="InterPro" id="IPR039418">
    <property type="entry name" value="LexA-like"/>
</dbReference>
<dbReference type="STRING" id="1486262.TM49_13780"/>
<dbReference type="InterPro" id="IPR015927">
    <property type="entry name" value="Peptidase_S24_S26A/B/C"/>
</dbReference>
<evidence type="ECO:0000256" key="1">
    <source>
        <dbReference type="ARBA" id="ARBA00022670"/>
    </source>
</evidence>
<dbReference type="GO" id="GO:0016020">
    <property type="term" value="C:membrane"/>
    <property type="evidence" value="ECO:0007669"/>
    <property type="project" value="InterPro"/>
</dbReference>
<dbReference type="KEGG" id="mey:TM49_13780"/>
<dbReference type="Proteomes" id="UP000032611">
    <property type="component" value="Chromosome"/>
</dbReference>
<dbReference type="Gene3D" id="1.10.260.40">
    <property type="entry name" value="lambda repressor-like DNA-binding domains"/>
    <property type="match status" value="1"/>
</dbReference>
<evidence type="ECO:0000313" key="7">
    <source>
        <dbReference type="EMBL" id="AJY46506.1"/>
    </source>
</evidence>
<dbReference type="PANTHER" id="PTHR40661:SF3">
    <property type="entry name" value="FELS-1 PROPHAGE TRANSCRIPTIONAL REGULATOR"/>
    <property type="match status" value="1"/>
</dbReference>
<evidence type="ECO:0000256" key="2">
    <source>
        <dbReference type="ARBA" id="ARBA00022801"/>
    </source>
</evidence>
<organism evidence="7 8">
    <name type="scientific">Martelella endophytica</name>
    <dbReference type="NCBI Taxonomy" id="1486262"/>
    <lineage>
        <taxon>Bacteria</taxon>
        <taxon>Pseudomonadati</taxon>
        <taxon>Pseudomonadota</taxon>
        <taxon>Alphaproteobacteria</taxon>
        <taxon>Hyphomicrobiales</taxon>
        <taxon>Aurantimonadaceae</taxon>
        <taxon>Martelella</taxon>
    </lineage>
</organism>
<dbReference type="InterPro" id="IPR036286">
    <property type="entry name" value="LexA/Signal_pep-like_sf"/>
</dbReference>
<reference evidence="7 8" key="1">
    <citation type="journal article" date="2015" name="Genome Announc.">
        <title>Complete genome sequence of Martelella endophytica YC6887, which has antifungal activity associated with a halophyte.</title>
        <authorList>
            <person name="Khan A."/>
            <person name="Khan H."/>
            <person name="Chung E.J."/>
            <person name="Hossain M.T."/>
            <person name="Chung Y.R."/>
        </authorList>
    </citation>
    <scope>NUCLEOTIDE SEQUENCE [LARGE SCALE GENOMIC DNA]</scope>
    <source>
        <strain evidence="7">YC6887</strain>
    </source>
</reference>
<dbReference type="SUPFAM" id="SSF51306">
    <property type="entry name" value="LexA/Signal peptidase"/>
    <property type="match status" value="1"/>
</dbReference>
<proteinExistence type="predicted"/>
<protein>
    <recommendedName>
        <fullName evidence="6">HTH cro/C1-type domain-containing protein</fullName>
    </recommendedName>
</protein>
<name>A0A0D5LQW9_MAREN</name>
<evidence type="ECO:0000256" key="4">
    <source>
        <dbReference type="ARBA" id="ARBA00023125"/>
    </source>
</evidence>
<evidence type="ECO:0000313" key="8">
    <source>
        <dbReference type="Proteomes" id="UP000032611"/>
    </source>
</evidence>
<dbReference type="Pfam" id="PF01381">
    <property type="entry name" value="HTH_3"/>
    <property type="match status" value="1"/>
</dbReference>